<name>A0A423U8K9_PENVA</name>
<evidence type="ECO:0000313" key="4">
    <source>
        <dbReference type="Proteomes" id="UP000283509"/>
    </source>
</evidence>
<dbReference type="EMBL" id="QCYY01000454">
    <property type="protein sequence ID" value="ROT85028.1"/>
    <property type="molecule type" value="Genomic_DNA"/>
</dbReference>
<feature type="region of interest" description="Disordered" evidence="1">
    <location>
        <begin position="90"/>
        <end position="116"/>
    </location>
</feature>
<gene>
    <name evidence="3" type="ORF">C7M84_021569</name>
</gene>
<feature type="chain" id="PRO_5019484540" evidence="2">
    <location>
        <begin position="29"/>
        <end position="208"/>
    </location>
</feature>
<keyword evidence="4" id="KW-1185">Reference proteome</keyword>
<dbReference type="Proteomes" id="UP000283509">
    <property type="component" value="Unassembled WGS sequence"/>
</dbReference>
<dbReference type="OrthoDB" id="6367158at2759"/>
<reference evidence="3 4" key="1">
    <citation type="submission" date="2018-04" db="EMBL/GenBank/DDBJ databases">
        <authorList>
            <person name="Zhang X."/>
            <person name="Yuan J."/>
            <person name="Li F."/>
            <person name="Xiang J."/>
        </authorList>
    </citation>
    <scope>NUCLEOTIDE SEQUENCE [LARGE SCALE GENOMIC DNA]</scope>
    <source>
        <tissue evidence="3">Muscle</tissue>
    </source>
</reference>
<feature type="signal peptide" evidence="2">
    <location>
        <begin position="1"/>
        <end position="28"/>
    </location>
</feature>
<proteinExistence type="predicted"/>
<keyword evidence="2" id="KW-0732">Signal</keyword>
<sequence>MCALRWSSRSAFYVTVIFLGAVLSLGEGSRENLLNPDDVLKIELDHLYVEFEQLWGAFGSEQTSQELHKTADGSTIDSERHIYRDFNTTSDNVHKSETPAATDVPVRRTPRGSPPNIFRRKKVPKRCMGSGAASVFSGGNALNYMSFLVTINIMPPGRRKRRSRTIDVAAWVMTSRDMCPAPPSDGLVDAVNFLEKALTGKFKSLAMQ</sequence>
<accession>A0A423U8K9</accession>
<organism evidence="3 4">
    <name type="scientific">Penaeus vannamei</name>
    <name type="common">Whiteleg shrimp</name>
    <name type="synonym">Litopenaeus vannamei</name>
    <dbReference type="NCBI Taxonomy" id="6689"/>
    <lineage>
        <taxon>Eukaryota</taxon>
        <taxon>Metazoa</taxon>
        <taxon>Ecdysozoa</taxon>
        <taxon>Arthropoda</taxon>
        <taxon>Crustacea</taxon>
        <taxon>Multicrustacea</taxon>
        <taxon>Malacostraca</taxon>
        <taxon>Eumalacostraca</taxon>
        <taxon>Eucarida</taxon>
        <taxon>Decapoda</taxon>
        <taxon>Dendrobranchiata</taxon>
        <taxon>Penaeoidea</taxon>
        <taxon>Penaeidae</taxon>
        <taxon>Penaeus</taxon>
    </lineage>
</organism>
<comment type="caution">
    <text evidence="3">The sequence shown here is derived from an EMBL/GenBank/DDBJ whole genome shotgun (WGS) entry which is preliminary data.</text>
</comment>
<evidence type="ECO:0000256" key="2">
    <source>
        <dbReference type="SAM" id="SignalP"/>
    </source>
</evidence>
<evidence type="ECO:0000313" key="3">
    <source>
        <dbReference type="EMBL" id="ROT85028.1"/>
    </source>
</evidence>
<protein>
    <submittedName>
        <fullName evidence="3">Uncharacterized protein</fullName>
    </submittedName>
</protein>
<evidence type="ECO:0000256" key="1">
    <source>
        <dbReference type="SAM" id="MobiDB-lite"/>
    </source>
</evidence>
<dbReference type="AlphaFoldDB" id="A0A423U8K9"/>
<reference evidence="3 4" key="2">
    <citation type="submission" date="2019-01" db="EMBL/GenBank/DDBJ databases">
        <title>The decoding of complex shrimp genome reveals the adaptation for benthos swimmer, frequently molting mechanism and breeding impact on genome.</title>
        <authorList>
            <person name="Sun Y."/>
            <person name="Gao Y."/>
            <person name="Yu Y."/>
        </authorList>
    </citation>
    <scope>NUCLEOTIDE SEQUENCE [LARGE SCALE GENOMIC DNA]</scope>
    <source>
        <tissue evidence="3">Muscle</tissue>
    </source>
</reference>